<accession>A0AAV4SV52</accession>
<feature type="region of interest" description="Disordered" evidence="2">
    <location>
        <begin position="1815"/>
        <end position="1834"/>
    </location>
</feature>
<dbReference type="Proteomes" id="UP001054837">
    <property type="component" value="Unassembled WGS sequence"/>
</dbReference>
<reference evidence="5 6" key="1">
    <citation type="submission" date="2021-06" db="EMBL/GenBank/DDBJ databases">
        <title>Caerostris darwini draft genome.</title>
        <authorList>
            <person name="Kono N."/>
            <person name="Arakawa K."/>
        </authorList>
    </citation>
    <scope>NUCLEOTIDE SEQUENCE [LARGE SCALE GENOMIC DNA]</scope>
</reference>
<feature type="region of interest" description="Disordered" evidence="2">
    <location>
        <begin position="2309"/>
        <end position="2339"/>
    </location>
</feature>
<dbReference type="PANTHER" id="PTHR45812:SF1">
    <property type="entry name" value="DNA POLYMERASE ZETA CATALYTIC SUBUNIT"/>
    <property type="match status" value="1"/>
</dbReference>
<evidence type="ECO:0000256" key="1">
    <source>
        <dbReference type="ARBA" id="ARBA00049244"/>
    </source>
</evidence>
<feature type="region of interest" description="Disordered" evidence="2">
    <location>
        <begin position="1270"/>
        <end position="1291"/>
    </location>
</feature>
<feature type="region of interest" description="Disordered" evidence="2">
    <location>
        <begin position="681"/>
        <end position="790"/>
    </location>
</feature>
<feature type="compositionally biased region" description="Basic residues" evidence="2">
    <location>
        <begin position="1899"/>
        <end position="1918"/>
    </location>
</feature>
<dbReference type="InterPro" id="IPR012337">
    <property type="entry name" value="RNaseH-like_sf"/>
</dbReference>
<feature type="region of interest" description="Disordered" evidence="2">
    <location>
        <begin position="1674"/>
        <end position="1713"/>
    </location>
</feature>
<dbReference type="InterPro" id="IPR056447">
    <property type="entry name" value="REV3_N"/>
</dbReference>
<protein>
    <submittedName>
        <fullName evidence="5">DNA polymerase zeta catalytic subunit</fullName>
    </submittedName>
</protein>
<evidence type="ECO:0000259" key="3">
    <source>
        <dbReference type="Pfam" id="PF24055"/>
    </source>
</evidence>
<feature type="compositionally biased region" description="Polar residues" evidence="2">
    <location>
        <begin position="1593"/>
        <end position="1611"/>
    </location>
</feature>
<gene>
    <name evidence="5" type="primary">Rev3l</name>
    <name evidence="5" type="ORF">CDAR_191071</name>
</gene>
<feature type="compositionally biased region" description="Low complexity" evidence="2">
    <location>
        <begin position="1277"/>
        <end position="1291"/>
    </location>
</feature>
<evidence type="ECO:0000313" key="5">
    <source>
        <dbReference type="EMBL" id="GIY36821.1"/>
    </source>
</evidence>
<dbReference type="PANTHER" id="PTHR45812">
    <property type="entry name" value="DNA POLYMERASE ZETA CATALYTIC SUBUNIT"/>
    <property type="match status" value="1"/>
</dbReference>
<feature type="domain" description="DNA polymerase zeta catalytic subunit N-terminal" evidence="4">
    <location>
        <begin position="4"/>
        <end position="57"/>
    </location>
</feature>
<feature type="region of interest" description="Disordered" evidence="2">
    <location>
        <begin position="1309"/>
        <end position="1386"/>
    </location>
</feature>
<feature type="compositionally biased region" description="Polar residues" evidence="2">
    <location>
        <begin position="2316"/>
        <end position="2331"/>
    </location>
</feature>
<feature type="compositionally biased region" description="Polar residues" evidence="2">
    <location>
        <begin position="1309"/>
        <end position="1341"/>
    </location>
</feature>
<feature type="region of interest" description="Disordered" evidence="2">
    <location>
        <begin position="1895"/>
        <end position="1927"/>
    </location>
</feature>
<comment type="catalytic activity">
    <reaction evidence="1">
        <text>DNA(n) + a 2'-deoxyribonucleoside 5'-triphosphate = DNA(n+1) + diphosphate</text>
        <dbReference type="Rhea" id="RHEA:22508"/>
        <dbReference type="Rhea" id="RHEA-COMP:17339"/>
        <dbReference type="Rhea" id="RHEA-COMP:17340"/>
        <dbReference type="ChEBI" id="CHEBI:33019"/>
        <dbReference type="ChEBI" id="CHEBI:61560"/>
        <dbReference type="ChEBI" id="CHEBI:173112"/>
        <dbReference type="EC" id="2.7.7.7"/>
    </reaction>
</comment>
<dbReference type="Pfam" id="PF24055">
    <property type="entry name" value="POL3_N"/>
    <property type="match status" value="1"/>
</dbReference>
<dbReference type="SUPFAM" id="SSF53098">
    <property type="entry name" value="Ribonuclease H-like"/>
    <property type="match status" value="1"/>
</dbReference>
<dbReference type="InterPro" id="IPR017956">
    <property type="entry name" value="AT_hook_DNA-bd_motif"/>
</dbReference>
<organism evidence="5 6">
    <name type="scientific">Caerostris darwini</name>
    <dbReference type="NCBI Taxonomy" id="1538125"/>
    <lineage>
        <taxon>Eukaryota</taxon>
        <taxon>Metazoa</taxon>
        <taxon>Ecdysozoa</taxon>
        <taxon>Arthropoda</taxon>
        <taxon>Chelicerata</taxon>
        <taxon>Arachnida</taxon>
        <taxon>Araneae</taxon>
        <taxon>Araneomorphae</taxon>
        <taxon>Entelegynae</taxon>
        <taxon>Araneoidea</taxon>
        <taxon>Araneidae</taxon>
        <taxon>Caerostris</taxon>
    </lineage>
</organism>
<dbReference type="InterPro" id="IPR056435">
    <property type="entry name" value="DPOD/Z_N"/>
</dbReference>
<feature type="compositionally biased region" description="Basic and acidic residues" evidence="2">
    <location>
        <begin position="1815"/>
        <end position="1825"/>
    </location>
</feature>
<dbReference type="EMBL" id="BPLQ01008369">
    <property type="protein sequence ID" value="GIY36821.1"/>
    <property type="molecule type" value="Genomic_DNA"/>
</dbReference>
<dbReference type="InterPro" id="IPR030559">
    <property type="entry name" value="PolZ_Rev3"/>
</dbReference>
<dbReference type="Pfam" id="PF24065">
    <property type="entry name" value="REV3_N"/>
    <property type="match status" value="1"/>
</dbReference>
<feature type="domain" description="DNA polymerase delta/zeta catalytic subunit N-terminal" evidence="3">
    <location>
        <begin position="58"/>
        <end position="138"/>
    </location>
</feature>
<feature type="compositionally biased region" description="Basic and acidic residues" evidence="2">
    <location>
        <begin position="751"/>
        <end position="790"/>
    </location>
</feature>
<dbReference type="GO" id="GO:0000724">
    <property type="term" value="P:double-strand break repair via homologous recombination"/>
    <property type="evidence" value="ECO:0007669"/>
    <property type="project" value="TreeGrafter"/>
</dbReference>
<name>A0AAV4SV52_9ARAC</name>
<feature type="compositionally biased region" description="Basic residues" evidence="2">
    <location>
        <begin position="1694"/>
        <end position="1703"/>
    </location>
</feature>
<dbReference type="GO" id="GO:0003677">
    <property type="term" value="F:DNA binding"/>
    <property type="evidence" value="ECO:0007669"/>
    <property type="project" value="InterPro"/>
</dbReference>
<dbReference type="Gene3D" id="3.30.342.10">
    <property type="entry name" value="DNA Polymerase, chain B, domain 1"/>
    <property type="match status" value="1"/>
</dbReference>
<feature type="compositionally biased region" description="Polar residues" evidence="2">
    <location>
        <begin position="1375"/>
        <end position="1385"/>
    </location>
</feature>
<feature type="compositionally biased region" description="Basic and acidic residues" evidence="2">
    <location>
        <begin position="1574"/>
        <end position="1586"/>
    </location>
</feature>
<keyword evidence="6" id="KW-1185">Reference proteome</keyword>
<dbReference type="GO" id="GO:0005634">
    <property type="term" value="C:nucleus"/>
    <property type="evidence" value="ECO:0007669"/>
    <property type="project" value="TreeGrafter"/>
</dbReference>
<feature type="region of interest" description="Disordered" evidence="2">
    <location>
        <begin position="1770"/>
        <end position="1797"/>
    </location>
</feature>
<dbReference type="GO" id="GO:0042276">
    <property type="term" value="P:error-prone translesion synthesis"/>
    <property type="evidence" value="ECO:0007669"/>
    <property type="project" value="TreeGrafter"/>
</dbReference>
<evidence type="ECO:0000259" key="4">
    <source>
        <dbReference type="Pfam" id="PF24065"/>
    </source>
</evidence>
<feature type="region of interest" description="Disordered" evidence="2">
    <location>
        <begin position="1574"/>
        <end position="1622"/>
    </location>
</feature>
<evidence type="ECO:0000313" key="6">
    <source>
        <dbReference type="Proteomes" id="UP001054837"/>
    </source>
</evidence>
<evidence type="ECO:0000256" key="2">
    <source>
        <dbReference type="SAM" id="MobiDB-lite"/>
    </source>
</evidence>
<dbReference type="GO" id="GO:0003887">
    <property type="term" value="F:DNA-directed DNA polymerase activity"/>
    <property type="evidence" value="ECO:0007669"/>
    <property type="project" value="UniProtKB-EC"/>
</dbReference>
<sequence>MALLSIRIVTVDYYQSSPLKGYDSCLSEFRKCEIYSVPVLRVFGSTPAGQKSIVHVHNVFPYLTVEWEDAFPGDKADDPRTCELKLAIEIEKCLNSKFNSSTRHHVYDISTVKRKSIYGYHPEDKGFLRIFLYSPRDVQKLADLLNNGTIFDRFIQPYDAHVSYVAQFMIDYNLYGMNFLNLSKFEFRPTTDFYSTSSCTLPFSYSSSLPEPSSVNRVWDIKRLTSSYLNSWQKRLISELELDCTADSILNKFDGASSIGKNPGIVAIWKDEMQRRKRTMENFQITPVPTEERNIIETSSEVYYKKELKNILSMRGFSLPETYGTDENMNITNFQTPHSTSKSFTLSGTQDKEILDILFGLCSKDCSTLEIKNNSINDGDEEEDDDKVTHEMSQTCDDNWTSQQSDHMDEFIENSCKFNHEECISQVDGAFDDDQVTFSSQIRPLQDFDQMNELYYNHKAELATQNQLKISQINVAFDKYNTNVILSSQHDLIHIPQLDGMFDIESGSNPVKQGTVKLNLQPCGKRIKRTSLQENERSKHDLKNYFVERNDFRNNTASSLTSLKTENNALLKSKELQENSSLDCDPMFLLENSDSKINDKITVKSSNADFNCMQHKTENNATATLHTKKSCNKKYSENSNFTFESHCKQAKSKDLEKSIKPADTTNSVLIISEHSIVSKPKFKNPAPENKLVPSLKESLKNEHTYSQNNERTYSQKKTHVSSKKSSNIPFILGTKRSGTKSNNTRSPAIHFFEKNESEQNISDKYDHESKDFKSHEENKSKSGISRDDLKLEKKQVSQEKFDNAAINNQKNLVNGDVNENCKTTLVSANYSTIKEMPLKDNVLPTVSSINNSFQTNLITDSQTKKSLLIGNHPLKMKFSTTKKCVIYNDDSNVSACNPTLNLSNMPLINNESNDSDFKSIANVSSVDINHKHDNGGEHIFDTRYKKSKLYDNGGKYFWPLVAAKDCYSEIEKNYPHLLKIAGTMCMKNRKSTPMKKLSLQRKNKINPIKKAAEVTVSSRTKNKQSFNWLNIQAQSNVCEIQGRSNKSVIDDNKTFKSKSTKQNLSISKSIIKNPIDTIVAHNLYDTVKRRNDSKAQCSTSLSALNKVGQFKEKSHAKSCSISKNCSPFSSVNLNASHLNNTLKIENSLCKFEKEKSASEGKKYVKPPSLNNKKLCSNKNILSFDVEKKTSEEGKEDFCSRSEKTATVQSCYVQLNNINIPKNLEPNSACDSFEITKNTVSPINKNIMVFSDMSQSNKEIHSELSAKNFSAENPNQKITNSNNQSNPISPITSVFENHHDTEEMITLTHFTKNENSNNDFSSKTACNKKSQNNLDSNKLSQKLNEKRNYPKEKKKKKSNTRWKVDSNLNDDKRRTTPNQRPLSITIKSEPIEDFEGNSNNQKGHKSTKISIEKSKFGKKKSCKSSTNRKILQNFSMNKNILSCSDKTRKSEFKPHSLENECSNNLSNENELINNHSDTDKDVIFLEENKKSNKLCGRKSTRLVPKHKCEEVVDLSDDDSTNMDKNYLVACNKNSLSPIHSEDSRRKEKLVISFKKNHDCDRWMLGKLASGSGCEKIIKKEPDTESPKTRRSLRARNSSQNSKQTNSPEQVVSPSLRKNIKKEKIDDYQQQQYVKPLRLCLNGTNKVGINRTCTIVEPKCKPLTLCRVNMSHGESQNFAKRKHQNSSYEDPAGNPPKRKRGRPAKVQKSASADKDLSSLKNSTTFYQDISKPSACLVGKKSAAELSIIKGKNLSESRISSGKGLWEVKVKQEPVSDTEDGKNINIMPSQQTNTRSTVSRRRNSLRYENIKKVHDSNHKDVNKVEQKPQKKKVRSKSENCIGIKSIEMSPNSNETLTFQNSMPEVSSNSKINKHNLRSKAPVNYTNFFDDVEVLFDGNNKSPVKKSTGRKRGRPPNSKNRHTSSENNLSCNPRIGNLKRLSFERNNSLRDYQQMSEPITHYGSNFNSTIKGIQLNNEFNCQPESVSIAQTNYLDSTIHTSHSFANKIQNFSNITQEVSSTHLIQEVSSTKTGVLDNLVTKEKPKPLSMPLSTKTGMNPIPESGPVTMNGLHSFDLYMYENTPPEINVDCSSIFSVQSISSPSSLNVPNKINSKTSSANILVHSSSLEMDQCVFGSPMLKNDNMDCTSPLLYPHSPIMDTNHGYHISKFNPDNKYLHHNHSSSHKYERSSELTHSPMKKQEIMFDPCDSPTIEFPITNNKEKSKSPIEDLNRIQHHKDFTYSSVIDSYDESHKCDIPLVDNSIAYNGITNDKQGSLLSEQLGEMHQQNDSCYSFENSPMNECGGLAYASRKRLRKEDKVSNNQNAPLKYSNNNLNGRKENYSENRQSCVSEQTRPVQDNAIKENSDYYLFHNNSSSSSEVKQSHLSFLDINQNNYSHSFYSKNNEPLNAVNNHDYDKMKWENLSMSNFTSSNETYSKNCKSIQSNKYSSCFPKTSHSLTETPRLSNELFYRSTWPETNSPCFSKNNRSVREKPLNEFPCHNNENFQYTSSDRSELFRKNSSNVNFSHISNCNNTPYQRTFQHHNEKKKCASTFDENNINMFLGHQGFSSNSNSENLSPSSITYSPQLEASASPFKPETKYLHPLSNESGGRNLDVCRPSPCSSLSDHVDTIQSPSIINSPIYTSKGSASSIEESKTQEKNSLMSELSTCHMSYNASSSLAVSDPKIQFSKIFDHEAMIITDVSNNAVHEFNSSVNILSGETTIFTNDKQDTMTLDSMQKDSPLELSSEQNNEMESFLVDYDVDSNLPQNKHNVISLPENNEIIVNPHLVKVSSSDANILSTSQKAITLIDFDDHLDSFSNNFDEKDVIGLQTNKITKEESDIITVPMSNNSLQNHEDLSISEIQRSDEYSLLLNNPSINLIDANSTIESPDLYLTLKPEISMDNSITNNTLCYTQSSTESAFNDVNSIDFPLAFPQSNLFNNESIIIEDNSSEKEDGTTEYKNVQNEQENTIPVMDSEEIKNLKKSLINKNDLLSAIMKDTIGEGFDDNTFSPTETTNDANLDQSNNPFILEEFGETSNTVPNSHMQLKRDITTEQQKEKSRRCNVHSSPCIDCGNDDTGEGIFLNVNTSSPRTSDTNAASSLFKNGCHITQIIDPTAVATDISHEVADLKFSRKDCLPSVPPQNYNQSHISLFEDRFPSCSGVESFYGEDSLNDIHSSYNTLPSQHNTHMLEADVAIMPSSHSSTFSNNNKILINLKSLFHESLLGHSSKCEYKSISAGIKKNCIKLKTVVDSSSPRDAIIVYSFYIKIHTIVLSKS</sequence>
<feature type="compositionally biased region" description="Basic and acidic residues" evidence="2">
    <location>
        <begin position="1770"/>
        <end position="1779"/>
    </location>
</feature>
<proteinExistence type="predicted"/>
<comment type="caution">
    <text evidence="5">The sequence shown here is derived from an EMBL/GenBank/DDBJ whole genome shotgun (WGS) entry which is preliminary data.</text>
</comment>
<dbReference type="SMART" id="SM00384">
    <property type="entry name" value="AT_hook"/>
    <property type="match status" value="2"/>
</dbReference>
<dbReference type="GO" id="GO:0016035">
    <property type="term" value="C:zeta DNA polymerase complex"/>
    <property type="evidence" value="ECO:0007669"/>
    <property type="project" value="InterPro"/>
</dbReference>